<sequence>MRNLLRKIHFGHISRKFSLNRPIIRLKFAQNLPQTGFPSRRLSFLDGLLGGCPRMRNLLRKIHFGQFLSKFSLNRLTIRFKFEQNLPQTGFPSQRLSFSDSLLAN</sequence>
<dbReference type="EMBL" id="UOFF01000020">
    <property type="protein sequence ID" value="VAW53270.1"/>
    <property type="molecule type" value="Genomic_DNA"/>
</dbReference>
<dbReference type="AlphaFoldDB" id="A0A3B0WL61"/>
<evidence type="ECO:0000313" key="1">
    <source>
        <dbReference type="EMBL" id="VAW53270.1"/>
    </source>
</evidence>
<accession>A0A3B0WL61</accession>
<name>A0A3B0WL61_9ZZZZ</name>
<proteinExistence type="predicted"/>
<reference evidence="1" key="1">
    <citation type="submission" date="2018-06" db="EMBL/GenBank/DDBJ databases">
        <authorList>
            <person name="Zhirakovskaya E."/>
        </authorList>
    </citation>
    <scope>NUCLEOTIDE SEQUENCE</scope>
</reference>
<organism evidence="1">
    <name type="scientific">hydrothermal vent metagenome</name>
    <dbReference type="NCBI Taxonomy" id="652676"/>
    <lineage>
        <taxon>unclassified sequences</taxon>
        <taxon>metagenomes</taxon>
        <taxon>ecological metagenomes</taxon>
    </lineage>
</organism>
<gene>
    <name evidence="1" type="ORF">MNBD_GAMMA07-2567</name>
</gene>
<protein>
    <submittedName>
        <fullName evidence="1">Uncharacterized protein</fullName>
    </submittedName>
</protein>